<keyword evidence="4" id="KW-1185">Reference proteome</keyword>
<dbReference type="EMBL" id="AMQN01013063">
    <property type="status" value="NOT_ANNOTATED_CDS"/>
    <property type="molecule type" value="Genomic_DNA"/>
</dbReference>
<reference evidence="4" key="1">
    <citation type="submission" date="2012-12" db="EMBL/GenBank/DDBJ databases">
        <authorList>
            <person name="Hellsten U."/>
            <person name="Grimwood J."/>
            <person name="Chapman J.A."/>
            <person name="Shapiro H."/>
            <person name="Aerts A."/>
            <person name="Otillar R.P."/>
            <person name="Terry A.Y."/>
            <person name="Boore J.L."/>
            <person name="Simakov O."/>
            <person name="Marletaz F."/>
            <person name="Cho S.-J."/>
            <person name="Edsinger-Gonzales E."/>
            <person name="Havlak P."/>
            <person name="Kuo D.-H."/>
            <person name="Larsson T."/>
            <person name="Lv J."/>
            <person name="Arendt D."/>
            <person name="Savage R."/>
            <person name="Osoegawa K."/>
            <person name="de Jong P."/>
            <person name="Lindberg D.R."/>
            <person name="Seaver E.C."/>
            <person name="Weisblat D.A."/>
            <person name="Putnam N.H."/>
            <person name="Grigoriev I.V."/>
            <person name="Rokhsar D.S."/>
        </authorList>
    </citation>
    <scope>NUCLEOTIDE SEQUENCE</scope>
    <source>
        <strain evidence="4">I ESC-2004</strain>
    </source>
</reference>
<proteinExistence type="predicted"/>
<evidence type="ECO:0000256" key="1">
    <source>
        <dbReference type="SAM" id="Phobius"/>
    </source>
</evidence>
<accession>R7TGN8</accession>
<feature type="transmembrane region" description="Helical" evidence="1">
    <location>
        <begin position="229"/>
        <end position="249"/>
    </location>
</feature>
<evidence type="ECO:0000313" key="2">
    <source>
        <dbReference type="EMBL" id="ELT92963.1"/>
    </source>
</evidence>
<gene>
    <name evidence="2" type="ORF">CAPTEDRAFT_204538</name>
</gene>
<sequence>MGGVITNMCSCVPISIVDCPVLEYLSAFALTASYIREASESTLLKACHFIPFFIFLPSILVTVKPKLRSLRSYAIFRGLSVGFVCGCMSFIVDTQDQTGYLFYSGPGSASSALHVRLIWYTEMLHAPVLLACLLWTVIHLCEQSSCLSYIPLAVGGAIFAELVILLSLATLGRLQTSAEEAKTFITLFVIIFLVAMIPCLQSQQRSVIVVWLCIFLNFFWQTSKWDKNVWNWSTVRFPVPGGIAGYMLVMLTSEPKASGCCDRTPDCFKCASRHRLKTTQVKLQLQRIFWRLEKYHMFLTFVVAFCVMRVYLSVAQNPYYPEDRIMSCVILLTAYATVQLPQLERLFTSCSLLLMGLCQLLFYLTWTFAQRAPLNCYAVDSILGLLLVFSVRKALVLQEKNSDSRRSNILSA</sequence>
<organism evidence="2">
    <name type="scientific">Capitella teleta</name>
    <name type="common">Polychaete worm</name>
    <dbReference type="NCBI Taxonomy" id="283909"/>
    <lineage>
        <taxon>Eukaryota</taxon>
        <taxon>Metazoa</taxon>
        <taxon>Spiralia</taxon>
        <taxon>Lophotrochozoa</taxon>
        <taxon>Annelida</taxon>
        <taxon>Polychaeta</taxon>
        <taxon>Sedentaria</taxon>
        <taxon>Scolecida</taxon>
        <taxon>Capitellidae</taxon>
        <taxon>Capitella</taxon>
    </lineage>
</organism>
<feature type="transmembrane region" description="Helical" evidence="1">
    <location>
        <begin position="347"/>
        <end position="366"/>
    </location>
</feature>
<dbReference type="EnsemblMetazoa" id="CapteT204538">
    <property type="protein sequence ID" value="CapteP204538"/>
    <property type="gene ID" value="CapteG204538"/>
</dbReference>
<dbReference type="Proteomes" id="UP000014760">
    <property type="component" value="Unassembled WGS sequence"/>
</dbReference>
<feature type="transmembrane region" description="Helical" evidence="1">
    <location>
        <begin position="117"/>
        <end position="137"/>
    </location>
</feature>
<reference evidence="3" key="3">
    <citation type="submission" date="2015-06" db="UniProtKB">
        <authorList>
            <consortium name="EnsemblMetazoa"/>
        </authorList>
    </citation>
    <scope>IDENTIFICATION</scope>
</reference>
<protein>
    <submittedName>
        <fullName evidence="2 3">Uncharacterized protein</fullName>
    </submittedName>
</protein>
<dbReference type="AlphaFoldDB" id="R7TGN8"/>
<evidence type="ECO:0000313" key="3">
    <source>
        <dbReference type="EnsemblMetazoa" id="CapteP204538"/>
    </source>
</evidence>
<keyword evidence="1" id="KW-1133">Transmembrane helix</keyword>
<feature type="transmembrane region" description="Helical" evidence="1">
    <location>
        <begin position="75"/>
        <end position="92"/>
    </location>
</feature>
<name>R7TGN8_CAPTE</name>
<reference evidence="2 4" key="2">
    <citation type="journal article" date="2013" name="Nature">
        <title>Insights into bilaterian evolution from three spiralian genomes.</title>
        <authorList>
            <person name="Simakov O."/>
            <person name="Marletaz F."/>
            <person name="Cho S.J."/>
            <person name="Edsinger-Gonzales E."/>
            <person name="Havlak P."/>
            <person name="Hellsten U."/>
            <person name="Kuo D.H."/>
            <person name="Larsson T."/>
            <person name="Lv J."/>
            <person name="Arendt D."/>
            <person name="Savage R."/>
            <person name="Osoegawa K."/>
            <person name="de Jong P."/>
            <person name="Grimwood J."/>
            <person name="Chapman J.A."/>
            <person name="Shapiro H."/>
            <person name="Aerts A."/>
            <person name="Otillar R.P."/>
            <person name="Terry A.Y."/>
            <person name="Boore J.L."/>
            <person name="Grigoriev I.V."/>
            <person name="Lindberg D.R."/>
            <person name="Seaver E.C."/>
            <person name="Weisblat D.A."/>
            <person name="Putnam N.H."/>
            <person name="Rokhsar D.S."/>
        </authorList>
    </citation>
    <scope>NUCLEOTIDE SEQUENCE</scope>
    <source>
        <strain evidence="2 4">I ESC-2004</strain>
    </source>
</reference>
<evidence type="ECO:0000313" key="4">
    <source>
        <dbReference type="Proteomes" id="UP000014760"/>
    </source>
</evidence>
<dbReference type="HOGENOM" id="CLU_728133_0_0_1"/>
<keyword evidence="1" id="KW-0472">Membrane</keyword>
<feature type="transmembrane region" description="Helical" evidence="1">
    <location>
        <begin position="207"/>
        <end position="223"/>
    </location>
</feature>
<dbReference type="EMBL" id="KB309929">
    <property type="protein sequence ID" value="ELT92963.1"/>
    <property type="molecule type" value="Genomic_DNA"/>
</dbReference>
<keyword evidence="1" id="KW-0812">Transmembrane</keyword>
<feature type="transmembrane region" description="Helical" evidence="1">
    <location>
        <begin position="295"/>
        <end position="312"/>
    </location>
</feature>
<feature type="transmembrane region" description="Helical" evidence="1">
    <location>
        <begin position="183"/>
        <end position="200"/>
    </location>
</feature>
<feature type="transmembrane region" description="Helical" evidence="1">
    <location>
        <begin position="149"/>
        <end position="171"/>
    </location>
</feature>